<dbReference type="EMBL" id="LNQE01001407">
    <property type="protein sequence ID" value="KUG18000.1"/>
    <property type="molecule type" value="Genomic_DNA"/>
</dbReference>
<reference evidence="1" key="1">
    <citation type="journal article" date="2015" name="Proc. Natl. Acad. Sci. U.S.A.">
        <title>Networks of energetic and metabolic interactions define dynamics in microbial communities.</title>
        <authorList>
            <person name="Embree M."/>
            <person name="Liu J.K."/>
            <person name="Al-Bassam M.M."/>
            <person name="Zengler K."/>
        </authorList>
    </citation>
    <scope>NUCLEOTIDE SEQUENCE</scope>
</reference>
<comment type="caution">
    <text evidence="1">The sequence shown here is derived from an EMBL/GenBank/DDBJ whole genome shotgun (WGS) entry which is preliminary data.</text>
</comment>
<accession>A0A0W8FAV9</accession>
<evidence type="ECO:0000313" key="1">
    <source>
        <dbReference type="EMBL" id="KUG18000.1"/>
    </source>
</evidence>
<gene>
    <name evidence="1" type="ORF">ASZ90_012314</name>
</gene>
<proteinExistence type="predicted"/>
<name>A0A0W8FAV9_9ZZZZ</name>
<sequence>MRKTDRASPQREEESFAEGIIKGLRDFKDGRITRFKNDEELADYLRNL</sequence>
<organism evidence="1">
    <name type="scientific">hydrocarbon metagenome</name>
    <dbReference type="NCBI Taxonomy" id="938273"/>
    <lineage>
        <taxon>unclassified sequences</taxon>
        <taxon>metagenomes</taxon>
        <taxon>ecological metagenomes</taxon>
    </lineage>
</organism>
<dbReference type="AlphaFoldDB" id="A0A0W8FAV9"/>
<protein>
    <submittedName>
        <fullName evidence="1">Uncharacterized protein</fullName>
    </submittedName>
</protein>